<feature type="region of interest" description="Disordered" evidence="1">
    <location>
        <begin position="25"/>
        <end position="59"/>
    </location>
</feature>
<dbReference type="EMBL" id="CM035420">
    <property type="protein sequence ID" value="KAH7405231.1"/>
    <property type="molecule type" value="Genomic_DNA"/>
</dbReference>
<name>A0A8T2T418_CERRI</name>
<accession>A0A8T2T418</accession>
<gene>
    <name evidence="2" type="ORF">KP509_15G061800</name>
</gene>
<proteinExistence type="predicted"/>
<keyword evidence="3" id="KW-1185">Reference proteome</keyword>
<dbReference type="PROSITE" id="PS51257">
    <property type="entry name" value="PROKAR_LIPOPROTEIN"/>
    <property type="match status" value="1"/>
</dbReference>
<protein>
    <submittedName>
        <fullName evidence="2">Uncharacterized protein</fullName>
    </submittedName>
</protein>
<comment type="caution">
    <text evidence="2">The sequence shown here is derived from an EMBL/GenBank/DDBJ whole genome shotgun (WGS) entry which is preliminary data.</text>
</comment>
<evidence type="ECO:0000313" key="3">
    <source>
        <dbReference type="Proteomes" id="UP000825935"/>
    </source>
</evidence>
<evidence type="ECO:0000313" key="2">
    <source>
        <dbReference type="EMBL" id="KAH7405231.1"/>
    </source>
</evidence>
<reference evidence="2" key="1">
    <citation type="submission" date="2021-08" db="EMBL/GenBank/DDBJ databases">
        <title>WGS assembly of Ceratopteris richardii.</title>
        <authorList>
            <person name="Marchant D.B."/>
            <person name="Chen G."/>
            <person name="Jenkins J."/>
            <person name="Shu S."/>
            <person name="Leebens-Mack J."/>
            <person name="Grimwood J."/>
            <person name="Schmutz J."/>
            <person name="Soltis P."/>
            <person name="Soltis D."/>
            <person name="Chen Z.-H."/>
        </authorList>
    </citation>
    <scope>NUCLEOTIDE SEQUENCE</scope>
    <source>
        <strain evidence="2">Whitten #5841</strain>
        <tissue evidence="2">Leaf</tissue>
    </source>
</reference>
<evidence type="ECO:0000256" key="1">
    <source>
        <dbReference type="SAM" id="MobiDB-lite"/>
    </source>
</evidence>
<dbReference type="Proteomes" id="UP000825935">
    <property type="component" value="Chromosome 15"/>
</dbReference>
<dbReference type="AlphaFoldDB" id="A0A8T2T418"/>
<sequence length="148" mass="15937">MARAGKGLSSFHGSAACSGLLSRSVSASGRSSHPIRSTRPESRNGGPHSTMQVPNSQSLNIVGKTTMTVEVCTYLGNGESGIQQHLRVALFWCHNLHDFLRLDEFSAGLKLIRRSSGNSASGMSVVVFNSHGMERARQKNIYMCNTIG</sequence>
<organism evidence="2 3">
    <name type="scientific">Ceratopteris richardii</name>
    <name type="common">Triangle waterfern</name>
    <dbReference type="NCBI Taxonomy" id="49495"/>
    <lineage>
        <taxon>Eukaryota</taxon>
        <taxon>Viridiplantae</taxon>
        <taxon>Streptophyta</taxon>
        <taxon>Embryophyta</taxon>
        <taxon>Tracheophyta</taxon>
        <taxon>Polypodiopsida</taxon>
        <taxon>Polypodiidae</taxon>
        <taxon>Polypodiales</taxon>
        <taxon>Pteridineae</taxon>
        <taxon>Pteridaceae</taxon>
        <taxon>Parkerioideae</taxon>
        <taxon>Ceratopteris</taxon>
    </lineage>
</organism>
<feature type="compositionally biased region" description="Polar residues" evidence="1">
    <location>
        <begin position="47"/>
        <end position="59"/>
    </location>
</feature>